<dbReference type="KEGG" id="ips:CfP315_0769"/>
<sequence>MANNFKFNDYKTKNLNNLGLARPFDDQYAHSILTGSIGSTAFSPLFFGDNVYTQTVIPENDPPIAKHGNVWIKLSGTSDPHIEEDILGDFAKAEEVAKDYGLFDEMPNDYVWHYVFMGWFNYQAFPQMDINQLQCIDTEAILALLKPSPTISHLYELKIAQGAYRNKEIKVLDARSWTNCFKHDFVSENNWMPDEDHYSLLQLVPKDLHDDTSSSSSSLTSSLSTSTSTDNDKYHYGCDTQYQTYYQVINTYRKYCYDTTITT</sequence>
<proteinExistence type="predicted"/>
<dbReference type="AlphaFoldDB" id="A0AA48HYG9"/>
<evidence type="ECO:0000313" key="2">
    <source>
        <dbReference type="EMBL" id="BED92046.1"/>
    </source>
</evidence>
<dbReference type="EMBL" id="AP027924">
    <property type="protein sequence ID" value="BED92046.1"/>
    <property type="molecule type" value="Genomic_DNA"/>
</dbReference>
<evidence type="ECO:0000313" key="3">
    <source>
        <dbReference type="EMBL" id="BED92145.1"/>
    </source>
</evidence>
<accession>A0AA48HYG9</accession>
<organism evidence="2">
    <name type="scientific">Candidatus Improbicoccus pseudotrichonymphae</name>
    <dbReference type="NCBI Taxonomy" id="3033792"/>
    <lineage>
        <taxon>Bacteria</taxon>
        <taxon>Bacillati</taxon>
        <taxon>Bacillota</taxon>
        <taxon>Clostridia</taxon>
        <taxon>Candidatus Improbicoccus</taxon>
    </lineage>
</organism>
<feature type="compositionally biased region" description="Low complexity" evidence="1">
    <location>
        <begin position="213"/>
        <end position="229"/>
    </location>
</feature>
<dbReference type="KEGG" id="ips:CfP315_0619"/>
<dbReference type="EMBL" id="AP027924">
    <property type="protein sequence ID" value="BED92175.1"/>
    <property type="molecule type" value="Genomic_DNA"/>
</dbReference>
<name>A0AA48HYG9_9FIRM</name>
<dbReference type="EMBL" id="AP027924">
    <property type="protein sequence ID" value="BED92145.1"/>
    <property type="molecule type" value="Genomic_DNA"/>
</dbReference>
<gene>
    <name evidence="2" type="ORF">CfP315_0619</name>
    <name evidence="3" type="ORF">CfP315_0735</name>
    <name evidence="4" type="ORF">CfP315_0769</name>
</gene>
<evidence type="ECO:0000313" key="4">
    <source>
        <dbReference type="EMBL" id="BED92175.1"/>
    </source>
</evidence>
<protein>
    <submittedName>
        <fullName evidence="2">Uncharacterized protein</fullName>
    </submittedName>
</protein>
<dbReference type="Proteomes" id="UP001337580">
    <property type="component" value="Chromosome"/>
</dbReference>
<feature type="region of interest" description="Disordered" evidence="1">
    <location>
        <begin position="211"/>
        <end position="230"/>
    </location>
</feature>
<evidence type="ECO:0000256" key="1">
    <source>
        <dbReference type="SAM" id="MobiDB-lite"/>
    </source>
</evidence>
<dbReference type="KEGG" id="ips:CfP315_0735"/>
<reference evidence="2" key="1">
    <citation type="journal article" date="2023" name="ISME J.">
        <title>Emergence of putative energy parasites within Clostridia revealed by genome analysis of a novel endosymbiotic clade.</title>
        <authorList>
            <person name="Takahashi K."/>
            <person name="Kuwahara H."/>
            <person name="Horikawa Y."/>
            <person name="Izawa K."/>
            <person name="Kato D."/>
            <person name="Inagaki T."/>
            <person name="Yuki M."/>
            <person name="Ohkuma M."/>
            <person name="Hongoh Y."/>
        </authorList>
    </citation>
    <scope>NUCLEOTIDE SEQUENCE</scope>
    <source>
        <strain evidence="2">CfP3-15</strain>
    </source>
</reference>